<dbReference type="RefSeq" id="WP_017768638.1">
    <property type="nucleotide sequence ID" value="NZ_LT906454.1"/>
</dbReference>
<feature type="domain" description="PTS EIIA type-2" evidence="1">
    <location>
        <begin position="1"/>
        <end position="149"/>
    </location>
</feature>
<organism evidence="2 3">
    <name type="scientific">Streptococcus acidominimus</name>
    <dbReference type="NCBI Taxonomy" id="1326"/>
    <lineage>
        <taxon>Bacteria</taxon>
        <taxon>Bacillati</taxon>
        <taxon>Bacillota</taxon>
        <taxon>Bacilli</taxon>
        <taxon>Lactobacillales</taxon>
        <taxon>Streptococcaceae</taxon>
        <taxon>Streptococcus</taxon>
    </lineage>
</organism>
<dbReference type="Gene3D" id="3.40.930.10">
    <property type="entry name" value="Mannitol-specific EII, Chain A"/>
    <property type="match status" value="1"/>
</dbReference>
<gene>
    <name evidence="2" type="primary">licR_3</name>
    <name evidence="2" type="ORF">SAMEA4504048_00153</name>
</gene>
<dbReference type="PROSITE" id="PS51094">
    <property type="entry name" value="PTS_EIIA_TYPE_2"/>
    <property type="match status" value="1"/>
</dbReference>
<dbReference type="CDD" id="cd00211">
    <property type="entry name" value="PTS_IIA_fru"/>
    <property type="match status" value="1"/>
</dbReference>
<evidence type="ECO:0000259" key="1">
    <source>
        <dbReference type="PROSITE" id="PS51094"/>
    </source>
</evidence>
<dbReference type="PANTHER" id="PTHR47738:SF3">
    <property type="entry name" value="PHOSPHOTRANSFERASE SYSTEM MANNITOL_FRUCTOSE-SPECIFIC IIA DOMAIN CONTAINING PROTEIN"/>
    <property type="match status" value="1"/>
</dbReference>
<dbReference type="InterPro" id="IPR002178">
    <property type="entry name" value="PTS_EIIA_type-2_dom"/>
</dbReference>
<dbReference type="Proteomes" id="UP000215144">
    <property type="component" value="Chromosome 1"/>
</dbReference>
<dbReference type="OrthoDB" id="370976at2"/>
<proteinExistence type="predicted"/>
<evidence type="ECO:0000313" key="2">
    <source>
        <dbReference type="EMBL" id="SNV32425.1"/>
    </source>
</evidence>
<dbReference type="KEGG" id="saco:SAME_00153"/>
<dbReference type="InterPro" id="IPR016152">
    <property type="entry name" value="PTrfase/Anion_transptr"/>
</dbReference>
<dbReference type="InterPro" id="IPR051541">
    <property type="entry name" value="PTS_SugarTrans_NitroReg"/>
</dbReference>
<name>A0A239WCT6_STRAI</name>
<evidence type="ECO:0000313" key="3">
    <source>
        <dbReference type="Proteomes" id="UP000215144"/>
    </source>
</evidence>
<dbReference type="SUPFAM" id="SSF55804">
    <property type="entry name" value="Phoshotransferase/anion transport protein"/>
    <property type="match status" value="1"/>
</dbReference>
<reference evidence="2 3" key="1">
    <citation type="submission" date="2017-06" db="EMBL/GenBank/DDBJ databases">
        <authorList>
            <consortium name="Pathogen Informatics"/>
        </authorList>
    </citation>
    <scope>NUCLEOTIDE SEQUENCE [LARGE SCALE GENOMIC DNA]</scope>
    <source>
        <strain evidence="2 3">NCTC11291</strain>
    </source>
</reference>
<dbReference type="EMBL" id="LT906454">
    <property type="protein sequence ID" value="SNV32425.1"/>
    <property type="molecule type" value="Genomic_DNA"/>
</dbReference>
<dbReference type="AlphaFoldDB" id="A0A239WCT6"/>
<dbReference type="Pfam" id="PF00359">
    <property type="entry name" value="PTS_EIIA_2"/>
    <property type="match status" value="1"/>
</dbReference>
<protein>
    <submittedName>
        <fullName evidence="2">PTS system galactitol-specific transporter subunit IIA</fullName>
    </submittedName>
</protein>
<dbReference type="PANTHER" id="PTHR47738">
    <property type="entry name" value="PTS SYSTEM FRUCTOSE-LIKE EIIA COMPONENT-RELATED"/>
    <property type="match status" value="1"/>
</dbReference>
<sequence length="152" mass="17091">MDEELIVLQKEGLDTAQEALMFLAKRLVTKKVVKESFVEAVIEREAIFPTGLQFDGYGVALPHTDAEHVEETQIAVMTLEKPVTFTQMATVDQEVTVQLIIMLAIKEAHSQVEMLQKLIQLLQDKALVQEILACRSDQTKAVLNLLTSYHII</sequence>
<accession>A0A239WCT6</accession>